<dbReference type="InterPro" id="IPR023294">
    <property type="entry name" value="Tachylectin2"/>
</dbReference>
<keyword evidence="5" id="KW-1185">Reference proteome</keyword>
<dbReference type="Pfam" id="PF14517">
    <property type="entry name" value="Tachylectin"/>
    <property type="match status" value="1"/>
</dbReference>
<protein>
    <submittedName>
        <fullName evidence="4">Uncharacterized protein</fullName>
    </submittedName>
</protein>
<gene>
    <name evidence="4" type="ORF">AOZ06_08450</name>
</gene>
<feature type="signal peptide" evidence="1">
    <location>
        <begin position="1"/>
        <end position="17"/>
    </location>
</feature>
<evidence type="ECO:0000259" key="3">
    <source>
        <dbReference type="Pfam" id="PF26607"/>
    </source>
</evidence>
<dbReference type="Gene3D" id="2.115.10.10">
    <property type="entry name" value="Tachylectin 2"/>
    <property type="match status" value="1"/>
</dbReference>
<organism evidence="4 5">
    <name type="scientific">Kibdelosporangium phytohabitans</name>
    <dbReference type="NCBI Taxonomy" id="860235"/>
    <lineage>
        <taxon>Bacteria</taxon>
        <taxon>Bacillati</taxon>
        <taxon>Actinomycetota</taxon>
        <taxon>Actinomycetes</taxon>
        <taxon>Pseudonocardiales</taxon>
        <taxon>Pseudonocardiaceae</taxon>
        <taxon>Kibdelosporangium</taxon>
    </lineage>
</organism>
<dbReference type="EMBL" id="CP012752">
    <property type="protein sequence ID" value="ALG06949.1"/>
    <property type="molecule type" value="Genomic_DNA"/>
</dbReference>
<accession>A0A0N9HQF1</accession>
<dbReference type="Proteomes" id="UP000063699">
    <property type="component" value="Chromosome"/>
</dbReference>
<name>A0A0N9HQF1_9PSEU</name>
<proteinExistence type="predicted"/>
<sequence>MAAVVVNAAILQAPVSAADPLGALECLASPQIFMTKPDKVMDLDLHHEPESGGASWAGRQAIGSGWDGTVKVGPDGWVYLFMPTGDVRRYHWLGNSWADAGEVIQTGWTYWGTVASRNKMTVDKRGDFYGIAADNALHLYRYDAVAKTWSDRVLANDWGGRFDFVVAAGPGVVYAREVNGDLYRAQYDTVSQRLSTLVKVGVGWQSATDITSPGGDVLYMVEGGNQALRWYRYLGDQKWTPDSGHNVGGGIPADWQLEFQPDGCKLTPDGTPTRPTVTKVPKAAASLTYTAAKRLYYSYVDNDGNMVNAQAEDVSGTKPIGFSGVPGFTGLTGVPSAVDLADGRVRLVGLGQDAETRSSTQIGSPAGNWAAPVSVGGFTTGPVAVGRAGGVVYGYGVDAKGCLWRAYQRTATAELGPWELDGCDGYAQVAPTVMTSGSQITVTLLKTTGTYSRFAHSHPLQAAVTVSLGGSGFTGPASTIINGAGKVQTFARDTDGQVYTQIGSPRPGQQPTPWTAIPGLTVAGPPSAVLSPTGTIEIVARGTDNRIYNTGQQASGSPAYRPWREITDGNEVSSTDPTAVALPDKGMWVIAFRNEADVPKLRRTDPSTPTRQANGENAPIFVDVPVQAAR</sequence>
<dbReference type="SUPFAM" id="SSF50934">
    <property type="entry name" value="Tachylectin-2"/>
    <property type="match status" value="1"/>
</dbReference>
<dbReference type="InterPro" id="IPR036813">
    <property type="entry name" value="Tachylectin2_sf"/>
</dbReference>
<feature type="domain" description="Tachylectin 2" evidence="2">
    <location>
        <begin position="46"/>
        <end position="239"/>
    </location>
</feature>
<dbReference type="Pfam" id="PF26607">
    <property type="entry name" value="DUF8189"/>
    <property type="match status" value="1"/>
</dbReference>
<evidence type="ECO:0000256" key="1">
    <source>
        <dbReference type="SAM" id="SignalP"/>
    </source>
</evidence>
<dbReference type="InterPro" id="IPR058502">
    <property type="entry name" value="PLL-like_beta-prop"/>
</dbReference>
<dbReference type="AlphaFoldDB" id="A0A0N9HQF1"/>
<dbReference type="KEGG" id="kphy:AOZ06_08450"/>
<evidence type="ECO:0000259" key="2">
    <source>
        <dbReference type="Pfam" id="PF14517"/>
    </source>
</evidence>
<feature type="domain" description="PLL-like beta propeller" evidence="3">
    <location>
        <begin position="329"/>
        <end position="591"/>
    </location>
</feature>
<feature type="chain" id="PRO_5038902179" evidence="1">
    <location>
        <begin position="18"/>
        <end position="630"/>
    </location>
</feature>
<keyword evidence="1" id="KW-0732">Signal</keyword>
<evidence type="ECO:0000313" key="4">
    <source>
        <dbReference type="EMBL" id="ALG06949.1"/>
    </source>
</evidence>
<evidence type="ECO:0000313" key="5">
    <source>
        <dbReference type="Proteomes" id="UP000063699"/>
    </source>
</evidence>
<reference evidence="4 5" key="1">
    <citation type="submission" date="2015-07" db="EMBL/GenBank/DDBJ databases">
        <title>Genome sequencing of Kibdelosporangium phytohabitans.</title>
        <authorList>
            <person name="Qin S."/>
            <person name="Xing K."/>
        </authorList>
    </citation>
    <scope>NUCLEOTIDE SEQUENCE [LARGE SCALE GENOMIC DNA]</scope>
    <source>
        <strain evidence="4 5">KLBMP1111</strain>
    </source>
</reference>
<dbReference type="STRING" id="860235.AOZ06_08450"/>
<dbReference type="SUPFAM" id="SSF89372">
    <property type="entry name" value="Fucose-specific lectin"/>
    <property type="match status" value="1"/>
</dbReference>